<keyword evidence="2" id="KW-1185">Reference proteome</keyword>
<gene>
    <name evidence="1" type="ORF">EEDITHA_LOCUS6755</name>
</gene>
<sequence>MSCHNGEYWQPPPAAEADVVVPIVLLDEIPKMLEKILIACLVQHLEEAESGLSKAQFGFRVGRSNLEALNALRALREMYSAVPSTACLLRQSWRHASTIECPTISEEGVPERSSRREEKVNYIVDDDDALAAPFHRVLGPIL</sequence>
<evidence type="ECO:0000313" key="1">
    <source>
        <dbReference type="EMBL" id="CAH2090833.1"/>
    </source>
</evidence>
<evidence type="ECO:0000313" key="2">
    <source>
        <dbReference type="Proteomes" id="UP001153954"/>
    </source>
</evidence>
<comment type="caution">
    <text evidence="1">The sequence shown here is derived from an EMBL/GenBank/DDBJ whole genome shotgun (WGS) entry which is preliminary data.</text>
</comment>
<reference evidence="1" key="1">
    <citation type="submission" date="2022-03" db="EMBL/GenBank/DDBJ databases">
        <authorList>
            <person name="Tunstrom K."/>
        </authorList>
    </citation>
    <scope>NUCLEOTIDE SEQUENCE</scope>
</reference>
<organism evidence="1 2">
    <name type="scientific">Euphydryas editha</name>
    <name type="common">Edith's checkerspot</name>
    <dbReference type="NCBI Taxonomy" id="104508"/>
    <lineage>
        <taxon>Eukaryota</taxon>
        <taxon>Metazoa</taxon>
        <taxon>Ecdysozoa</taxon>
        <taxon>Arthropoda</taxon>
        <taxon>Hexapoda</taxon>
        <taxon>Insecta</taxon>
        <taxon>Pterygota</taxon>
        <taxon>Neoptera</taxon>
        <taxon>Endopterygota</taxon>
        <taxon>Lepidoptera</taxon>
        <taxon>Glossata</taxon>
        <taxon>Ditrysia</taxon>
        <taxon>Papilionoidea</taxon>
        <taxon>Nymphalidae</taxon>
        <taxon>Nymphalinae</taxon>
        <taxon>Euphydryas</taxon>
    </lineage>
</organism>
<proteinExistence type="predicted"/>
<protein>
    <recommendedName>
        <fullName evidence="3">Reverse transcriptase</fullName>
    </recommendedName>
</protein>
<dbReference type="EMBL" id="CAKOGL010000010">
    <property type="protein sequence ID" value="CAH2090833.1"/>
    <property type="molecule type" value="Genomic_DNA"/>
</dbReference>
<dbReference type="AlphaFoldDB" id="A0AAU9TVN7"/>
<evidence type="ECO:0008006" key="3">
    <source>
        <dbReference type="Google" id="ProtNLM"/>
    </source>
</evidence>
<dbReference type="Proteomes" id="UP001153954">
    <property type="component" value="Unassembled WGS sequence"/>
</dbReference>
<accession>A0AAU9TVN7</accession>
<name>A0AAU9TVN7_EUPED</name>